<comment type="function">
    <text evidence="1">Component of the Mediator complex, a coactivator involved in the regulated transcription of nearly all RNA polymerase II-dependent genes. Mediator functions as a bridge to convey information from gene-specific regulatory proteins to the basal RNA polymerase II transcription machinery. Mediator is recruited to promoters by direct interactions with regulatory proteins and serves as a scaffold for the assembly of a functional preinitiation complex with RNA polymerase II and the general transcription factors.</text>
</comment>
<keyword evidence="1" id="KW-0804">Transcription</keyword>
<comment type="subcellular location">
    <subcellularLocation>
        <location evidence="1">Nucleus</location>
    </subcellularLocation>
</comment>
<evidence type="ECO:0000256" key="1">
    <source>
        <dbReference type="RuleBase" id="RU364150"/>
    </source>
</evidence>
<comment type="subunit">
    <text evidence="1">Component of the Mediator complex.</text>
</comment>
<name>A0AAN6QCB0_9PEZI</name>
<evidence type="ECO:0000313" key="3">
    <source>
        <dbReference type="Proteomes" id="UP001302812"/>
    </source>
</evidence>
<dbReference type="EMBL" id="MU853372">
    <property type="protein sequence ID" value="KAK4107538.1"/>
    <property type="molecule type" value="Genomic_DNA"/>
</dbReference>
<dbReference type="AlphaFoldDB" id="A0AAN6QCB0"/>
<keyword evidence="1" id="KW-0805">Transcription regulation</keyword>
<reference evidence="2" key="1">
    <citation type="journal article" date="2023" name="Mol. Phylogenet. Evol.">
        <title>Genome-scale phylogeny and comparative genomics of the fungal order Sordariales.</title>
        <authorList>
            <person name="Hensen N."/>
            <person name="Bonometti L."/>
            <person name="Westerberg I."/>
            <person name="Brannstrom I.O."/>
            <person name="Guillou S."/>
            <person name="Cros-Aarteil S."/>
            <person name="Calhoun S."/>
            <person name="Haridas S."/>
            <person name="Kuo A."/>
            <person name="Mondo S."/>
            <person name="Pangilinan J."/>
            <person name="Riley R."/>
            <person name="LaButti K."/>
            <person name="Andreopoulos B."/>
            <person name="Lipzen A."/>
            <person name="Chen C."/>
            <person name="Yan M."/>
            <person name="Daum C."/>
            <person name="Ng V."/>
            <person name="Clum A."/>
            <person name="Steindorff A."/>
            <person name="Ohm R.A."/>
            <person name="Martin F."/>
            <person name="Silar P."/>
            <person name="Natvig D.O."/>
            <person name="Lalanne C."/>
            <person name="Gautier V."/>
            <person name="Ament-Velasquez S.L."/>
            <person name="Kruys A."/>
            <person name="Hutchinson M.I."/>
            <person name="Powell A.J."/>
            <person name="Barry K."/>
            <person name="Miller A.N."/>
            <person name="Grigoriev I.V."/>
            <person name="Debuchy R."/>
            <person name="Gladieux P."/>
            <person name="Hiltunen Thoren M."/>
            <person name="Johannesson H."/>
        </authorList>
    </citation>
    <scope>NUCLEOTIDE SEQUENCE</scope>
    <source>
        <strain evidence="2">CBS 508.74</strain>
    </source>
</reference>
<gene>
    <name evidence="1" type="primary">MED18</name>
    <name evidence="2" type="ORF">N656DRAFT_507308</name>
</gene>
<reference evidence="2" key="2">
    <citation type="submission" date="2023-05" db="EMBL/GenBank/DDBJ databases">
        <authorList>
            <consortium name="Lawrence Berkeley National Laboratory"/>
            <person name="Steindorff A."/>
            <person name="Hensen N."/>
            <person name="Bonometti L."/>
            <person name="Westerberg I."/>
            <person name="Brannstrom I.O."/>
            <person name="Guillou S."/>
            <person name="Cros-Aarteil S."/>
            <person name="Calhoun S."/>
            <person name="Haridas S."/>
            <person name="Kuo A."/>
            <person name="Mondo S."/>
            <person name="Pangilinan J."/>
            <person name="Riley R."/>
            <person name="Labutti K."/>
            <person name="Andreopoulos B."/>
            <person name="Lipzen A."/>
            <person name="Chen C."/>
            <person name="Yanf M."/>
            <person name="Daum C."/>
            <person name="Ng V."/>
            <person name="Clum A."/>
            <person name="Ohm R."/>
            <person name="Martin F."/>
            <person name="Silar P."/>
            <person name="Natvig D."/>
            <person name="Lalanne C."/>
            <person name="Gautier V."/>
            <person name="Ament-Velasquez S.L."/>
            <person name="Kruys A."/>
            <person name="Hutchinson M.I."/>
            <person name="Powell A.J."/>
            <person name="Barry K."/>
            <person name="Miller A.N."/>
            <person name="Grigoriev I.V."/>
            <person name="Debuchy R."/>
            <person name="Gladieux P."/>
            <person name="Thoren M.H."/>
            <person name="Johannesson H."/>
        </authorList>
    </citation>
    <scope>NUCLEOTIDE SEQUENCE</scope>
    <source>
        <strain evidence="2">CBS 508.74</strain>
    </source>
</reference>
<proteinExistence type="inferred from homology"/>
<dbReference type="GO" id="GO:0003712">
    <property type="term" value="F:transcription coregulator activity"/>
    <property type="evidence" value="ECO:0007669"/>
    <property type="project" value="InterPro"/>
</dbReference>
<sequence length="266" mass="30431">MPHDIFMAAVVAGADMVKARTLVGGFTEMRERHLFDRIQHYEPQDLAVKGFPKAKELQKERPPNGPLWQELHQILAKQPATLQVHTKITDEVISKAGTGEAVAIAPGKSRVLRWTELPDPPSSRIPPFIIQRRILEISDSRIEQILAENGFKVKSDLVDESYQWWLNDVEFALTRTYALSLDFNQSPDSNQSPSQQIPDLASLQPVADFWILFVRTRVDSTPERTQYGQNQLARIREQFAGVFDFKAFDRRFFDSRIQEKRVQGSA</sequence>
<protein>
    <recommendedName>
        <fullName evidence="1">Mediator of RNA polymerase II transcription subunit 18</fullName>
    </recommendedName>
    <alternativeName>
        <fullName evidence="1">Mediator complex subunit 18</fullName>
    </alternativeName>
</protein>
<dbReference type="InterPro" id="IPR019095">
    <property type="entry name" value="Mediator_Med18"/>
</dbReference>
<dbReference type="Pfam" id="PF09637">
    <property type="entry name" value="Med18"/>
    <property type="match status" value="1"/>
</dbReference>
<comment type="similarity">
    <text evidence="1">Belongs to the Mediator complex subunit 18 family.</text>
</comment>
<comment type="caution">
    <text evidence="2">The sequence shown here is derived from an EMBL/GenBank/DDBJ whole genome shotgun (WGS) entry which is preliminary data.</text>
</comment>
<dbReference type="GO" id="GO:0016592">
    <property type="term" value="C:mediator complex"/>
    <property type="evidence" value="ECO:0007669"/>
    <property type="project" value="InterPro"/>
</dbReference>
<dbReference type="Gene3D" id="2.40.320.10">
    <property type="entry name" value="Hypothetical Protein Pfu-838710-001"/>
    <property type="match status" value="1"/>
</dbReference>
<evidence type="ECO:0000313" key="2">
    <source>
        <dbReference type="EMBL" id="KAK4107538.1"/>
    </source>
</evidence>
<dbReference type="GO" id="GO:0006357">
    <property type="term" value="P:regulation of transcription by RNA polymerase II"/>
    <property type="evidence" value="ECO:0007669"/>
    <property type="project" value="InterPro"/>
</dbReference>
<dbReference type="Proteomes" id="UP001302812">
    <property type="component" value="Unassembled WGS sequence"/>
</dbReference>
<accession>A0AAN6QCB0</accession>
<organism evidence="2 3">
    <name type="scientific">Canariomyces notabilis</name>
    <dbReference type="NCBI Taxonomy" id="2074819"/>
    <lineage>
        <taxon>Eukaryota</taxon>
        <taxon>Fungi</taxon>
        <taxon>Dikarya</taxon>
        <taxon>Ascomycota</taxon>
        <taxon>Pezizomycotina</taxon>
        <taxon>Sordariomycetes</taxon>
        <taxon>Sordariomycetidae</taxon>
        <taxon>Sordariales</taxon>
        <taxon>Chaetomiaceae</taxon>
        <taxon>Canariomyces</taxon>
    </lineage>
</organism>
<keyword evidence="1" id="KW-0539">Nucleus</keyword>
<keyword evidence="1" id="KW-0010">Activator</keyword>
<keyword evidence="3" id="KW-1185">Reference proteome</keyword>